<evidence type="ECO:0000256" key="3">
    <source>
        <dbReference type="ARBA" id="ARBA00022837"/>
    </source>
</evidence>
<feature type="transmembrane region" description="Helical" evidence="6">
    <location>
        <begin position="609"/>
        <end position="635"/>
    </location>
</feature>
<protein>
    <submittedName>
        <fullName evidence="8">Sushi, von Willebrand factor type A, EGF and pentraxin domain-containing protein 1</fullName>
    </submittedName>
</protein>
<dbReference type="SMART" id="SM00237">
    <property type="entry name" value="Calx_beta"/>
    <property type="match status" value="2"/>
</dbReference>
<gene>
    <name evidence="8" type="ORF">GBAR_LOCUS10529</name>
</gene>
<evidence type="ECO:0000259" key="7">
    <source>
        <dbReference type="PROSITE" id="PS50923"/>
    </source>
</evidence>
<dbReference type="EMBL" id="CASHTH010001615">
    <property type="protein sequence ID" value="CAI8017311.1"/>
    <property type="molecule type" value="Genomic_DNA"/>
</dbReference>
<keyword evidence="6" id="KW-1133">Transmembrane helix</keyword>
<keyword evidence="1" id="KW-0732">Signal</keyword>
<feature type="disulfide bond" evidence="5">
    <location>
        <begin position="457"/>
        <end position="484"/>
    </location>
</feature>
<dbReference type="GO" id="GO:0016020">
    <property type="term" value="C:membrane"/>
    <property type="evidence" value="ECO:0007669"/>
    <property type="project" value="InterPro"/>
</dbReference>
<keyword evidence="6" id="KW-0472">Membrane</keyword>
<dbReference type="SUPFAM" id="SSF57535">
    <property type="entry name" value="Complement control module/SCR domain"/>
    <property type="match status" value="4"/>
</dbReference>
<dbReference type="PANTHER" id="PTHR45656:SF4">
    <property type="entry name" value="PROTEIN CBR-CLEC-78"/>
    <property type="match status" value="1"/>
</dbReference>
<keyword evidence="6" id="KW-0812">Transmembrane</keyword>
<sequence>WWNGTQPISGTIISCTVPADCVVEGSSVTVTCTRSLDLTQQSRIQVNTADGFATAPADYTTLNIPENRPSFFAGNILNYRGGSRQDSVISFDIQTTADSDDTEPQETFFLNVSPVRTVIVLTSRVTITICGGIVSEVDCCLILNETENVAVEYSGLSPGTTATFTCPSGFELVGASTLMCGPSCQWSDLPPTCRPLCCMLTHPDNGMLTLTGTSIGDSANYSCDEGFNLVGPPALTCQSNGTWDNPAPICQSANVFVSFSPTLYTVTEGTNQFVELIVTRTGNLSVYTEFTVATYNGTAEAGLDYTMTEVEGVFDAEYTVAVVTVAILDDHVTEEAEIFIVVLSSSAPNVVIGSGNTSFIVIVDKNAAVVCPNLTEPGNGGVVLSGVSLGDTATFTCTNGYELVGDSVLYCLSGGTWDNSPPVCQGPTVFCPNLMDPANGEVILSGVSVGDTATFTCNAEFELRGDSVLTCLSDITWDKTPPVCQGPTVLFQPTTYTVTEGVDEVVELIVLAENIKTSTITVNVSFFPGSAQATQDFIASSKLIALAPGETEDRVKVPIIDDTIEEDAETFTAVLSVLEITVDVPAAVATVTIIDNDGNDSEKQSTGTIVTLSVIIPVIILASAIIISLLIVFFYQKKRRQHPNRPPVENIYVDPSTFCRQEPTSENPADNFPPKPLLQHSSQLLATEAKYSADTKV</sequence>
<dbReference type="Proteomes" id="UP001174909">
    <property type="component" value="Unassembled WGS sequence"/>
</dbReference>
<dbReference type="SUPFAM" id="SSF141072">
    <property type="entry name" value="CalX-like"/>
    <property type="match status" value="3"/>
</dbReference>
<feature type="disulfide bond" evidence="5">
    <location>
        <begin position="223"/>
        <end position="250"/>
    </location>
</feature>
<dbReference type="InterPro" id="IPR000436">
    <property type="entry name" value="Sushi_SCR_CCP_dom"/>
</dbReference>
<evidence type="ECO:0000256" key="1">
    <source>
        <dbReference type="ARBA" id="ARBA00022729"/>
    </source>
</evidence>
<dbReference type="PROSITE" id="PS50923">
    <property type="entry name" value="SUSHI"/>
    <property type="match status" value="3"/>
</dbReference>
<dbReference type="InterPro" id="IPR003644">
    <property type="entry name" value="Calx_beta"/>
</dbReference>
<comment type="caution">
    <text evidence="5">Lacks conserved residue(s) required for the propagation of feature annotation.</text>
</comment>
<feature type="disulfide bond" evidence="5">
    <location>
        <begin position="397"/>
        <end position="424"/>
    </location>
</feature>
<dbReference type="Gene3D" id="2.60.40.2030">
    <property type="match status" value="3"/>
</dbReference>
<dbReference type="Pfam" id="PF00084">
    <property type="entry name" value="Sushi"/>
    <property type="match status" value="4"/>
</dbReference>
<dbReference type="GO" id="GO:0007154">
    <property type="term" value="P:cell communication"/>
    <property type="evidence" value="ECO:0007669"/>
    <property type="project" value="InterPro"/>
</dbReference>
<keyword evidence="9" id="KW-1185">Reference proteome</keyword>
<feature type="domain" description="Sushi" evidence="7">
    <location>
        <begin position="191"/>
        <end position="252"/>
    </location>
</feature>
<evidence type="ECO:0000256" key="5">
    <source>
        <dbReference type="PROSITE-ProRule" id="PRU00302"/>
    </source>
</evidence>
<keyword evidence="4 5" id="KW-1015">Disulfide bond</keyword>
<feature type="non-terminal residue" evidence="8">
    <location>
        <position position="697"/>
    </location>
</feature>
<dbReference type="Pfam" id="PF03160">
    <property type="entry name" value="Calx-beta"/>
    <property type="match status" value="3"/>
</dbReference>
<name>A0AA35RVK2_GEOBA</name>
<dbReference type="InterPro" id="IPR035976">
    <property type="entry name" value="Sushi/SCR/CCP_sf"/>
</dbReference>
<feature type="domain" description="Sushi" evidence="7">
    <location>
        <begin position="429"/>
        <end position="486"/>
    </location>
</feature>
<dbReference type="SMART" id="SM00032">
    <property type="entry name" value="CCP"/>
    <property type="match status" value="4"/>
</dbReference>
<feature type="domain" description="Sushi" evidence="7">
    <location>
        <begin position="369"/>
        <end position="426"/>
    </location>
</feature>
<accession>A0AA35RVK2</accession>
<keyword evidence="3" id="KW-0106">Calcium</keyword>
<evidence type="ECO:0000313" key="8">
    <source>
        <dbReference type="EMBL" id="CAI8017311.1"/>
    </source>
</evidence>
<dbReference type="PANTHER" id="PTHR45656">
    <property type="entry name" value="PROTEIN CBR-CLEC-78"/>
    <property type="match status" value="1"/>
</dbReference>
<keyword evidence="5" id="KW-0768">Sushi</keyword>
<reference evidence="8" key="1">
    <citation type="submission" date="2023-03" db="EMBL/GenBank/DDBJ databases">
        <authorList>
            <person name="Steffen K."/>
            <person name="Cardenas P."/>
        </authorList>
    </citation>
    <scope>NUCLEOTIDE SEQUENCE</scope>
</reference>
<evidence type="ECO:0000313" key="9">
    <source>
        <dbReference type="Proteomes" id="UP001174909"/>
    </source>
</evidence>
<dbReference type="InterPro" id="IPR051277">
    <property type="entry name" value="SEZ6_CSMD_C4BPB_Regulators"/>
</dbReference>
<dbReference type="Gene3D" id="2.10.70.10">
    <property type="entry name" value="Complement Module, domain 1"/>
    <property type="match status" value="4"/>
</dbReference>
<proteinExistence type="predicted"/>
<dbReference type="AlphaFoldDB" id="A0AA35RVK2"/>
<evidence type="ECO:0000256" key="6">
    <source>
        <dbReference type="SAM" id="Phobius"/>
    </source>
</evidence>
<comment type="caution">
    <text evidence="8">The sequence shown here is derived from an EMBL/GenBank/DDBJ whole genome shotgun (WGS) entry which is preliminary data.</text>
</comment>
<dbReference type="InterPro" id="IPR038081">
    <property type="entry name" value="CalX-like_sf"/>
</dbReference>
<keyword evidence="2" id="KW-0677">Repeat</keyword>
<evidence type="ECO:0000256" key="4">
    <source>
        <dbReference type="ARBA" id="ARBA00023157"/>
    </source>
</evidence>
<organism evidence="8 9">
    <name type="scientific">Geodia barretti</name>
    <name type="common">Barrett's horny sponge</name>
    <dbReference type="NCBI Taxonomy" id="519541"/>
    <lineage>
        <taxon>Eukaryota</taxon>
        <taxon>Metazoa</taxon>
        <taxon>Porifera</taxon>
        <taxon>Demospongiae</taxon>
        <taxon>Heteroscleromorpha</taxon>
        <taxon>Tetractinellida</taxon>
        <taxon>Astrophorina</taxon>
        <taxon>Geodiidae</taxon>
        <taxon>Geodia</taxon>
    </lineage>
</organism>
<dbReference type="CDD" id="cd00033">
    <property type="entry name" value="CCP"/>
    <property type="match status" value="4"/>
</dbReference>
<evidence type="ECO:0000256" key="2">
    <source>
        <dbReference type="ARBA" id="ARBA00022737"/>
    </source>
</evidence>